<evidence type="ECO:0000256" key="1">
    <source>
        <dbReference type="ARBA" id="ARBA00022801"/>
    </source>
</evidence>
<accession>A0AAW2ZSC7</accession>
<dbReference type="EMBL" id="JAOPGA020001843">
    <property type="protein sequence ID" value="KAL0491700.1"/>
    <property type="molecule type" value="Genomic_DNA"/>
</dbReference>
<dbReference type="Proteomes" id="UP001431209">
    <property type="component" value="Unassembled WGS sequence"/>
</dbReference>
<evidence type="ECO:0000313" key="4">
    <source>
        <dbReference type="Proteomes" id="UP001431209"/>
    </source>
</evidence>
<protein>
    <submittedName>
        <fullName evidence="3">Arginine deiminase</fullName>
    </submittedName>
</protein>
<evidence type="ECO:0000256" key="2">
    <source>
        <dbReference type="SAM" id="MobiDB-lite"/>
    </source>
</evidence>
<dbReference type="Gene3D" id="3.75.10.10">
    <property type="entry name" value="L-arginine/glycine Amidinotransferase, Chain A"/>
    <property type="match status" value="2"/>
</dbReference>
<keyword evidence="1" id="KW-0378">Hydrolase</keyword>
<name>A0AAW2ZSC7_9EUKA</name>
<dbReference type="PANTHER" id="PTHR47271:SF2">
    <property type="entry name" value="ARGININE DEIMINASE"/>
    <property type="match status" value="1"/>
</dbReference>
<dbReference type="Pfam" id="PF19420">
    <property type="entry name" value="DDAH_eukar"/>
    <property type="match status" value="1"/>
</dbReference>
<keyword evidence="4" id="KW-1185">Reference proteome</keyword>
<comment type="caution">
    <text evidence="3">The sequence shown here is derived from an EMBL/GenBank/DDBJ whole genome shotgun (WGS) entry which is preliminary data.</text>
</comment>
<gene>
    <name evidence="3" type="ORF">AKO1_010187</name>
</gene>
<dbReference type="GO" id="GO:0019546">
    <property type="term" value="P:L-arginine deiminase pathway"/>
    <property type="evidence" value="ECO:0007669"/>
    <property type="project" value="TreeGrafter"/>
</dbReference>
<dbReference type="SUPFAM" id="SSF55909">
    <property type="entry name" value="Pentein"/>
    <property type="match status" value="2"/>
</dbReference>
<feature type="compositionally biased region" description="Polar residues" evidence="2">
    <location>
        <begin position="473"/>
        <end position="482"/>
    </location>
</feature>
<dbReference type="PRINTS" id="PR01466">
    <property type="entry name" value="ARGDEIMINASE"/>
</dbReference>
<feature type="compositionally biased region" description="Low complexity" evidence="2">
    <location>
        <begin position="455"/>
        <end position="464"/>
    </location>
</feature>
<organism evidence="3 4">
    <name type="scientific">Acrasis kona</name>
    <dbReference type="NCBI Taxonomy" id="1008807"/>
    <lineage>
        <taxon>Eukaryota</taxon>
        <taxon>Discoba</taxon>
        <taxon>Heterolobosea</taxon>
        <taxon>Tetramitia</taxon>
        <taxon>Eutetramitia</taxon>
        <taxon>Acrasidae</taxon>
        <taxon>Acrasis</taxon>
    </lineage>
</organism>
<proteinExistence type="predicted"/>
<reference evidence="3 4" key="1">
    <citation type="submission" date="2024-03" db="EMBL/GenBank/DDBJ databases">
        <title>The Acrasis kona genome and developmental transcriptomes reveal deep origins of eukaryotic multicellular pathways.</title>
        <authorList>
            <person name="Sheikh S."/>
            <person name="Fu C.-J."/>
            <person name="Brown M.W."/>
            <person name="Baldauf S.L."/>
        </authorList>
    </citation>
    <scope>NUCLEOTIDE SEQUENCE [LARGE SCALE GENOMIC DNA]</scope>
    <source>
        <strain evidence="3 4">ATCC MYA-3509</strain>
    </source>
</reference>
<dbReference type="AlphaFoldDB" id="A0AAW2ZSC7"/>
<dbReference type="PANTHER" id="PTHR47271">
    <property type="entry name" value="ARGININE DEIMINASE"/>
    <property type="match status" value="1"/>
</dbReference>
<dbReference type="Pfam" id="PF02274">
    <property type="entry name" value="ADI"/>
    <property type="match status" value="1"/>
</dbReference>
<dbReference type="GO" id="GO:0016990">
    <property type="term" value="F:arginine deiminase activity"/>
    <property type="evidence" value="ECO:0007669"/>
    <property type="project" value="InterPro"/>
</dbReference>
<sequence>MNMSSQVVSFTHPQQCHENDVAEVVLVHEPGIEALFGSLHASGSLFEKPVNLQKARENHEGFRDVLTKRGIQVLTVRNVLEMHCERNFKYRVELEVTFKDLALEGLRYQLESMEGDYDLTAQQIHLLSNTYKRECLQTLGTKDLIDIILMGPTIRLIPESINTPLRLEKLSMKPLLNLTFTRDQQIVTNRGLVISNMGSLQRKRETQIMKYCFQKMGLEVLGEIEAPGLLEGGDFIAAGSDLCFIGVGLRTNEFATNQMMKNDWFGTRRVAVVRDLFDCDQQRMHLDTVFNIASHDVCVMLNTLIGKNSPERRLVTEYTKGADGLYHVSKENIELAQYVQDEGYHIVSVTVSQQADYGINFLNIGEGTIVAVDESTARTLLKSGVYKGDVDLIDYSGMTTMYGSVHCCSQVLKRRRSEVNSKYHQELPNSNQTRDASFGTGGVVIVGPSYVLGSNKSNGSSSSSITKRVPLSEEQQSSRLPASQNVFANSSTLVRIRSNFSQLHSALEANGVNVHIVAHYPHEKTPWGMFVSHIVYCDGGRATFTPLDSKRTAERKERLVDLYQSIYGQDHVKVLDHKSAEKSYGNACFVVDKRQGGSVYTTSDSNDAAAPIVDRPIKVIRVDKQDKRQDSVLDLVLTNSVLFIGSKFFVICDHFVTDRQVQDELQQAGKQCIEVSLEQRNKFAVNGLVEMEVNQELILFASNTAWGAFDDAQRRILEQSVSRVVQVGVDEIEEQWGGSLNDLISIL</sequence>
<feature type="region of interest" description="Disordered" evidence="2">
    <location>
        <begin position="455"/>
        <end position="482"/>
    </location>
</feature>
<evidence type="ECO:0000313" key="3">
    <source>
        <dbReference type="EMBL" id="KAL0491700.1"/>
    </source>
</evidence>
<dbReference type="InterPro" id="IPR003876">
    <property type="entry name" value="Arg_deiminase"/>
</dbReference>